<keyword evidence="2" id="KW-1185">Reference proteome</keyword>
<sequence>MINFHKEKSSVPGNGHFLKCVITGIDDQPANLWELTTNRHYRQIFVEFKKFSVQNANSFTTCRVLTLLPG</sequence>
<proteinExistence type="predicted"/>
<organism evidence="1 2">
    <name type="scientific">Massilia atriviolacea</name>
    <dbReference type="NCBI Taxonomy" id="2495579"/>
    <lineage>
        <taxon>Bacteria</taxon>
        <taxon>Pseudomonadati</taxon>
        <taxon>Pseudomonadota</taxon>
        <taxon>Betaproteobacteria</taxon>
        <taxon>Burkholderiales</taxon>
        <taxon>Oxalobacteraceae</taxon>
        <taxon>Telluria group</taxon>
        <taxon>Massilia</taxon>
    </lineage>
</organism>
<gene>
    <name evidence="1" type="ORF">EJB06_23845</name>
</gene>
<dbReference type="Proteomes" id="UP000278085">
    <property type="component" value="Unassembled WGS sequence"/>
</dbReference>
<dbReference type="AlphaFoldDB" id="A0A430HFY1"/>
<dbReference type="RefSeq" id="WP_126076524.1">
    <property type="nucleotide sequence ID" value="NZ_CP051166.1"/>
</dbReference>
<name>A0A430HFY1_9BURK</name>
<dbReference type="EMBL" id="RXLQ01000015">
    <property type="protein sequence ID" value="RSZ56402.1"/>
    <property type="molecule type" value="Genomic_DNA"/>
</dbReference>
<comment type="caution">
    <text evidence="1">The sequence shown here is derived from an EMBL/GenBank/DDBJ whole genome shotgun (WGS) entry which is preliminary data.</text>
</comment>
<evidence type="ECO:0000313" key="1">
    <source>
        <dbReference type="EMBL" id="RSZ56402.1"/>
    </source>
</evidence>
<evidence type="ECO:0000313" key="2">
    <source>
        <dbReference type="Proteomes" id="UP000278085"/>
    </source>
</evidence>
<protein>
    <submittedName>
        <fullName evidence="1">Uncharacterized protein</fullName>
    </submittedName>
</protein>
<accession>A0A430HFY1</accession>
<reference evidence="1 2" key="1">
    <citation type="submission" date="2018-12" db="EMBL/GenBank/DDBJ databases">
        <authorList>
            <person name="Yang E."/>
        </authorList>
    </citation>
    <scope>NUCLEOTIDE SEQUENCE [LARGE SCALE GENOMIC DNA]</scope>
    <source>
        <strain evidence="1 2">SOD</strain>
    </source>
</reference>